<organism evidence="8 9">
    <name type="scientific">Nakamurella multipartita (strain ATCC 700099 / DSM 44233 / CIP 104796 / JCM 9543 / NBRC 105858 / Y-104)</name>
    <name type="common">Microsphaera multipartita</name>
    <dbReference type="NCBI Taxonomy" id="479431"/>
    <lineage>
        <taxon>Bacteria</taxon>
        <taxon>Bacillati</taxon>
        <taxon>Actinomycetota</taxon>
        <taxon>Actinomycetes</taxon>
        <taxon>Nakamurellales</taxon>
        <taxon>Nakamurellaceae</taxon>
        <taxon>Nakamurella</taxon>
    </lineage>
</organism>
<reference evidence="8 9" key="2">
    <citation type="journal article" date="2010" name="Stand. Genomic Sci.">
        <title>Complete genome sequence of Nakamurella multipartita type strain (Y-104).</title>
        <authorList>
            <person name="Tice H."/>
            <person name="Mayilraj S."/>
            <person name="Sims D."/>
            <person name="Lapidus A."/>
            <person name="Nolan M."/>
            <person name="Lucas S."/>
            <person name="Glavina Del Rio T."/>
            <person name="Copeland A."/>
            <person name="Cheng J.F."/>
            <person name="Meincke L."/>
            <person name="Bruce D."/>
            <person name="Goodwin L."/>
            <person name="Pitluck S."/>
            <person name="Ivanova N."/>
            <person name="Mavromatis K."/>
            <person name="Ovchinnikova G."/>
            <person name="Pati A."/>
            <person name="Chen A."/>
            <person name="Palaniappan K."/>
            <person name="Land M."/>
            <person name="Hauser L."/>
            <person name="Chang Y.J."/>
            <person name="Jeffries C.D."/>
            <person name="Detter J.C."/>
            <person name="Brettin T."/>
            <person name="Rohde M."/>
            <person name="Goker M."/>
            <person name="Bristow J."/>
            <person name="Eisen J.A."/>
            <person name="Markowitz V."/>
            <person name="Hugenholtz P."/>
            <person name="Kyrpides N.C."/>
            <person name="Klenk H.P."/>
            <person name="Chen F."/>
        </authorList>
    </citation>
    <scope>NUCLEOTIDE SEQUENCE [LARGE SCALE GENOMIC DNA]</scope>
    <source>
        <strain evidence="9">ATCC 700099 / DSM 44233 / CIP 104796 / JCM 9543 / NBRC 105858 / Y-104</strain>
    </source>
</reference>
<dbReference type="RefSeq" id="WP_015747712.1">
    <property type="nucleotide sequence ID" value="NC_013235.1"/>
</dbReference>
<proteinExistence type="inferred from homology"/>
<feature type="region of interest" description="Disordered" evidence="7">
    <location>
        <begin position="372"/>
        <end position="392"/>
    </location>
</feature>
<keyword evidence="3 6" id="KW-0812">Transmembrane</keyword>
<keyword evidence="5 6" id="KW-0472">Membrane</keyword>
<dbReference type="PANTHER" id="PTHR11101:SF54">
    <property type="entry name" value="LOW-AFFINITY INORGANIC PHOSPHATE TRANSPORTER-RELATED"/>
    <property type="match status" value="1"/>
</dbReference>
<comment type="subcellular location">
    <subcellularLocation>
        <location evidence="1 6">Membrane</location>
        <topology evidence="1 6">Multi-pass membrane protein</topology>
    </subcellularLocation>
</comment>
<evidence type="ECO:0000313" key="8">
    <source>
        <dbReference type="EMBL" id="ACV78824.1"/>
    </source>
</evidence>
<comment type="similarity">
    <text evidence="6">Belongs to the inorganic phosphate transporter (PiT) (TC 2.A.20) family.</text>
</comment>
<evidence type="ECO:0000256" key="4">
    <source>
        <dbReference type="ARBA" id="ARBA00022989"/>
    </source>
</evidence>
<keyword evidence="4 6" id="KW-1133">Transmembrane helix</keyword>
<dbReference type="FunCoup" id="C8X6G9">
    <property type="interactions" value="12"/>
</dbReference>
<dbReference type="GO" id="GO:0035435">
    <property type="term" value="P:phosphate ion transmembrane transport"/>
    <property type="evidence" value="ECO:0007669"/>
    <property type="project" value="TreeGrafter"/>
</dbReference>
<evidence type="ECO:0000256" key="2">
    <source>
        <dbReference type="ARBA" id="ARBA00022448"/>
    </source>
</evidence>
<feature type="transmembrane region" description="Helical" evidence="6">
    <location>
        <begin position="46"/>
        <end position="64"/>
    </location>
</feature>
<dbReference type="Pfam" id="PF01384">
    <property type="entry name" value="PHO4"/>
    <property type="match status" value="1"/>
</dbReference>
<dbReference type="STRING" id="479431.Namu_2455"/>
<dbReference type="PANTHER" id="PTHR11101">
    <property type="entry name" value="PHOSPHATE TRANSPORTER"/>
    <property type="match status" value="1"/>
</dbReference>
<feature type="transmembrane region" description="Helical" evidence="6">
    <location>
        <begin position="333"/>
        <end position="352"/>
    </location>
</feature>
<dbReference type="AlphaFoldDB" id="C8X6G9"/>
<dbReference type="EMBL" id="CP001737">
    <property type="protein sequence ID" value="ACV78824.1"/>
    <property type="molecule type" value="Genomic_DNA"/>
</dbReference>
<dbReference type="GO" id="GO:0016020">
    <property type="term" value="C:membrane"/>
    <property type="evidence" value="ECO:0007669"/>
    <property type="project" value="UniProtKB-SubCell"/>
</dbReference>
<accession>C8X6G9</accession>
<dbReference type="Proteomes" id="UP000002218">
    <property type="component" value="Chromosome"/>
</dbReference>
<keyword evidence="9" id="KW-1185">Reference proteome</keyword>
<gene>
    <name evidence="8" type="ordered locus">Namu_2455</name>
</gene>
<evidence type="ECO:0000256" key="5">
    <source>
        <dbReference type="ARBA" id="ARBA00023136"/>
    </source>
</evidence>
<feature type="transmembrane region" description="Helical" evidence="6">
    <location>
        <begin position="135"/>
        <end position="158"/>
    </location>
</feature>
<feature type="transmembrane region" description="Helical" evidence="6">
    <location>
        <begin position="218"/>
        <end position="237"/>
    </location>
</feature>
<evidence type="ECO:0000256" key="6">
    <source>
        <dbReference type="RuleBase" id="RU363058"/>
    </source>
</evidence>
<evidence type="ECO:0000256" key="3">
    <source>
        <dbReference type="ARBA" id="ARBA00022692"/>
    </source>
</evidence>
<keyword evidence="6" id="KW-0592">Phosphate transport</keyword>
<dbReference type="GO" id="GO:0005315">
    <property type="term" value="F:phosphate transmembrane transporter activity"/>
    <property type="evidence" value="ECO:0007669"/>
    <property type="project" value="InterPro"/>
</dbReference>
<dbReference type="eggNOG" id="COG0306">
    <property type="taxonomic scope" value="Bacteria"/>
</dbReference>
<evidence type="ECO:0000313" key="9">
    <source>
        <dbReference type="Proteomes" id="UP000002218"/>
    </source>
</evidence>
<keyword evidence="2 6" id="KW-0813">Transport</keyword>
<name>C8X6G9_NAKMY</name>
<protein>
    <recommendedName>
        <fullName evidence="6">Phosphate transporter</fullName>
    </recommendedName>
</protein>
<dbReference type="KEGG" id="nml:Namu_2455"/>
<dbReference type="InterPro" id="IPR001204">
    <property type="entry name" value="Phos_transporter"/>
</dbReference>
<sequence precursor="true">MTTTMLLVALVVGTALFFDFTNGFHDSANAMATSVATGALRPRVAVLIAAVLNVAGAFLSTAVAKTISGGIVDDALVTPTMIFAGLAAAILWNLVTWLFGLPSSSSHALFGGLIGAVLVGAGLSGVNFSVVVSKILLPAIAAPVIAALAAGLATMVIYRLVAHTEDGPAAGWFRRAQTVSASLVALSHGTSDGQKTMGVITLVLITAGYQASGTGPQLWVIASAGVAIGLGTLSGGWRIMRTMGRGIVDIRSPQGFAAETASATAILASSHLGFGLSTTQVCSGSIVGTGVGRRPVEVRWSTARRIVYGWLLTLPAAAVVGALAAAVALSGPVGVLVVLALLILGSVGIYAVSRRAPVSSGTVNDSTEVRISAAGDRTGGSDPLDAVGTGRP</sequence>
<reference evidence="9" key="1">
    <citation type="submission" date="2009-09" db="EMBL/GenBank/DDBJ databases">
        <title>The complete genome of Nakamurella multipartita DSM 44233.</title>
        <authorList>
            <consortium name="US DOE Joint Genome Institute (JGI-PGF)"/>
            <person name="Lucas S."/>
            <person name="Copeland A."/>
            <person name="Lapidus A."/>
            <person name="Glavina del Rio T."/>
            <person name="Dalin E."/>
            <person name="Tice H."/>
            <person name="Bruce D."/>
            <person name="Goodwin L."/>
            <person name="Pitluck S."/>
            <person name="Kyrpides N."/>
            <person name="Mavromatis K."/>
            <person name="Ivanova N."/>
            <person name="Ovchinnikova G."/>
            <person name="Sims D."/>
            <person name="Meincke L."/>
            <person name="Brettin T."/>
            <person name="Detter J.C."/>
            <person name="Han C."/>
            <person name="Larimer F."/>
            <person name="Land M."/>
            <person name="Hauser L."/>
            <person name="Markowitz V."/>
            <person name="Cheng J.-F."/>
            <person name="Hugenholtz P."/>
            <person name="Woyke T."/>
            <person name="Wu D."/>
            <person name="Klenk H.-P."/>
            <person name="Eisen J.A."/>
        </authorList>
    </citation>
    <scope>NUCLEOTIDE SEQUENCE [LARGE SCALE GENOMIC DNA]</scope>
    <source>
        <strain evidence="9">ATCC 700099 / DSM 44233 / CIP 104796 / JCM 9543 / NBRC 105858 / Y-104</strain>
    </source>
</reference>
<evidence type="ECO:0000256" key="7">
    <source>
        <dbReference type="SAM" id="MobiDB-lite"/>
    </source>
</evidence>
<feature type="transmembrane region" description="Helical" evidence="6">
    <location>
        <begin position="307"/>
        <end position="327"/>
    </location>
</feature>
<feature type="transmembrane region" description="Helical" evidence="6">
    <location>
        <begin position="76"/>
        <end position="95"/>
    </location>
</feature>
<dbReference type="OrthoDB" id="9779554at2"/>
<evidence type="ECO:0000256" key="1">
    <source>
        <dbReference type="ARBA" id="ARBA00004141"/>
    </source>
</evidence>
<dbReference type="HOGENOM" id="CLU_015355_1_0_11"/>
<dbReference type="InParanoid" id="C8X6G9"/>
<feature type="transmembrane region" description="Helical" evidence="6">
    <location>
        <begin position="107"/>
        <end position="128"/>
    </location>
</feature>